<dbReference type="CDD" id="cd04692">
    <property type="entry name" value="NUDIX_Hydrolase"/>
    <property type="match status" value="1"/>
</dbReference>
<dbReference type="PANTHER" id="PTHR10885:SF0">
    <property type="entry name" value="ISOPENTENYL-DIPHOSPHATE DELTA-ISOMERASE"/>
    <property type="match status" value="1"/>
</dbReference>
<proteinExistence type="predicted"/>
<dbReference type="PROSITE" id="PS51462">
    <property type="entry name" value="NUDIX"/>
    <property type="match status" value="1"/>
</dbReference>
<dbReference type="Pfam" id="PF00293">
    <property type="entry name" value="NUDIX"/>
    <property type="match status" value="1"/>
</dbReference>
<reference evidence="3 4" key="1">
    <citation type="submission" date="2014-12" db="EMBL/GenBank/DDBJ databases">
        <title>Draft genome sequence of Cohnella kolymensis strain B-2846.</title>
        <authorList>
            <person name="Karlyshev A.V."/>
            <person name="Kudryashova E.B."/>
        </authorList>
    </citation>
    <scope>NUCLEOTIDE SEQUENCE [LARGE SCALE GENOMIC DNA]</scope>
    <source>
        <strain evidence="3 4">VKM B-2846</strain>
    </source>
</reference>
<sequence length="214" mass="24127">MQELFDIYDERGNWLGTADRNKVHEQGLWHHTIHCWLARPGRNGEARILFQKRSDDKDTNPGSLDITAAGHLSAGETPEAAVRELEEELGIRVSFDELVPFGIIREEASGQAGGKRYIDREVSHVFCCVTSLGLEDFRLQEEEVAGLYEADADELIALMEGRISSLNAAGVEIHDGRLSRSELAVTVRSFVSRDYGYYMAVCRFLRDLVQRARQ</sequence>
<dbReference type="InterPro" id="IPR000086">
    <property type="entry name" value="NUDIX_hydrolase_dom"/>
</dbReference>
<dbReference type="EMBL" id="JXAL01000001">
    <property type="protein sequence ID" value="KIL37526.1"/>
    <property type="molecule type" value="Genomic_DNA"/>
</dbReference>
<dbReference type="RefSeq" id="WP_041059078.1">
    <property type="nucleotide sequence ID" value="NZ_JXAL01000001.1"/>
</dbReference>
<dbReference type="Gene3D" id="3.90.79.10">
    <property type="entry name" value="Nucleoside Triphosphate Pyrophosphohydrolase"/>
    <property type="match status" value="1"/>
</dbReference>
<protein>
    <recommendedName>
        <fullName evidence="2">Nudix hydrolase domain-containing protein</fullName>
    </recommendedName>
</protein>
<comment type="caution">
    <text evidence="3">The sequence shown here is derived from an EMBL/GenBank/DDBJ whole genome shotgun (WGS) entry which is preliminary data.</text>
</comment>
<evidence type="ECO:0000256" key="1">
    <source>
        <dbReference type="SAM" id="MobiDB-lite"/>
    </source>
</evidence>
<evidence type="ECO:0000259" key="2">
    <source>
        <dbReference type="PROSITE" id="PS51462"/>
    </source>
</evidence>
<feature type="domain" description="Nudix hydrolase" evidence="2">
    <location>
        <begin position="28"/>
        <end position="172"/>
    </location>
</feature>
<evidence type="ECO:0000313" key="3">
    <source>
        <dbReference type="EMBL" id="KIL37526.1"/>
    </source>
</evidence>
<gene>
    <name evidence="3" type="ORF">SD71_02545</name>
</gene>
<keyword evidence="4" id="KW-1185">Reference proteome</keyword>
<name>A0ABR5A8Z3_9BACL</name>
<dbReference type="PANTHER" id="PTHR10885">
    <property type="entry name" value="ISOPENTENYL-DIPHOSPHATE DELTA-ISOMERASE"/>
    <property type="match status" value="1"/>
</dbReference>
<feature type="region of interest" description="Disordered" evidence="1">
    <location>
        <begin position="52"/>
        <end position="71"/>
    </location>
</feature>
<organism evidence="3 4">
    <name type="scientific">Cohnella kolymensis</name>
    <dbReference type="NCBI Taxonomy" id="1590652"/>
    <lineage>
        <taxon>Bacteria</taxon>
        <taxon>Bacillati</taxon>
        <taxon>Bacillota</taxon>
        <taxon>Bacilli</taxon>
        <taxon>Bacillales</taxon>
        <taxon>Paenibacillaceae</taxon>
        <taxon>Cohnella</taxon>
    </lineage>
</organism>
<dbReference type="InterPro" id="IPR015797">
    <property type="entry name" value="NUDIX_hydrolase-like_dom_sf"/>
</dbReference>
<accession>A0ABR5A8Z3</accession>
<dbReference type="Proteomes" id="UP000054526">
    <property type="component" value="Unassembled WGS sequence"/>
</dbReference>
<evidence type="ECO:0000313" key="4">
    <source>
        <dbReference type="Proteomes" id="UP000054526"/>
    </source>
</evidence>
<dbReference type="SUPFAM" id="SSF55811">
    <property type="entry name" value="Nudix"/>
    <property type="match status" value="1"/>
</dbReference>